<name>A0A2K3P4S8_TRIPR</name>
<comment type="caution">
    <text evidence="2">The sequence shown here is derived from an EMBL/GenBank/DDBJ whole genome shotgun (WGS) entry which is preliminary data.</text>
</comment>
<dbReference type="STRING" id="57577.A0A2K3P4S8"/>
<keyword evidence="1" id="KW-0812">Transmembrane</keyword>
<keyword evidence="1" id="KW-0472">Membrane</keyword>
<accession>A0A2K3P4S8</accession>
<organism evidence="2 3">
    <name type="scientific">Trifolium pratense</name>
    <name type="common">Red clover</name>
    <dbReference type="NCBI Taxonomy" id="57577"/>
    <lineage>
        <taxon>Eukaryota</taxon>
        <taxon>Viridiplantae</taxon>
        <taxon>Streptophyta</taxon>
        <taxon>Embryophyta</taxon>
        <taxon>Tracheophyta</taxon>
        <taxon>Spermatophyta</taxon>
        <taxon>Magnoliopsida</taxon>
        <taxon>eudicotyledons</taxon>
        <taxon>Gunneridae</taxon>
        <taxon>Pentapetalae</taxon>
        <taxon>rosids</taxon>
        <taxon>fabids</taxon>
        <taxon>Fabales</taxon>
        <taxon>Fabaceae</taxon>
        <taxon>Papilionoideae</taxon>
        <taxon>50 kb inversion clade</taxon>
        <taxon>NPAAA clade</taxon>
        <taxon>Hologalegina</taxon>
        <taxon>IRL clade</taxon>
        <taxon>Trifolieae</taxon>
        <taxon>Trifolium</taxon>
    </lineage>
</organism>
<gene>
    <name evidence="2" type="ORF">L195_g006864</name>
</gene>
<keyword evidence="1" id="KW-1133">Transmembrane helix</keyword>
<dbReference type="PANTHER" id="PTHR33868:SF2">
    <property type="entry name" value="EXPRESSED PROTEIN"/>
    <property type="match status" value="1"/>
</dbReference>
<proteinExistence type="predicted"/>
<evidence type="ECO:0000256" key="1">
    <source>
        <dbReference type="SAM" id="Phobius"/>
    </source>
</evidence>
<dbReference type="AlphaFoldDB" id="A0A2K3P4S8"/>
<evidence type="ECO:0000313" key="3">
    <source>
        <dbReference type="Proteomes" id="UP000236291"/>
    </source>
</evidence>
<protein>
    <submittedName>
        <fullName evidence="2">Uncharacterized protein</fullName>
    </submittedName>
</protein>
<dbReference type="EMBL" id="ASHM01003720">
    <property type="protein sequence ID" value="PNY10291.1"/>
    <property type="molecule type" value="Genomic_DNA"/>
</dbReference>
<dbReference type="Proteomes" id="UP000236291">
    <property type="component" value="Unassembled WGS sequence"/>
</dbReference>
<feature type="transmembrane region" description="Helical" evidence="1">
    <location>
        <begin position="353"/>
        <end position="375"/>
    </location>
</feature>
<reference evidence="2 3" key="2">
    <citation type="journal article" date="2017" name="Front. Plant Sci.">
        <title>Gene Classification and Mining of Molecular Markers Useful in Red Clover (Trifolium pratense) Breeding.</title>
        <authorList>
            <person name="Istvanek J."/>
            <person name="Dluhosova J."/>
            <person name="Dluhos P."/>
            <person name="Patkova L."/>
            <person name="Nedelnik J."/>
            <person name="Repkova J."/>
        </authorList>
    </citation>
    <scope>NUCLEOTIDE SEQUENCE [LARGE SCALE GENOMIC DNA]</scope>
    <source>
        <strain evidence="3">cv. Tatra</strain>
        <tissue evidence="2">Young leaves</tissue>
    </source>
</reference>
<dbReference type="PANTHER" id="PTHR33868">
    <property type="entry name" value="EXPRESSED PROTEIN"/>
    <property type="match status" value="1"/>
</dbReference>
<sequence length="376" mass="42670">MAASEVRTVWHRTVNHYFIQEDAKRAPKFAYRQSSCATSKLDDLELATTSDKSVHNADAIMQKTCMEGMLEAYSKNSKECSETVTKHETTMEVDSVGYLVSKQKKDFSLDSDYSWIKDDNAQPWWKTTDRDELACLVSKKLLNYVENCDLPPPQKKYQGEQSYADISDYNIKTCFDCEAKSSDFSNLTVEPKDGLDSGLMHRKIEPSFNKGHLSFSSDKSSSYSTIIQEGDTEQAFEGDQSIAQLMEALCHSQTRAREAEELAKQAYAEKERIIALFFTQASHLFAYKQWCRLLHLENQIKNTHNLVSTHFLEALPLMSFEGKKPLKRNRKFVNDKQEKLGKAKSDVSTTYDVAFGLGLSLVGTGILLGWTVGWMT</sequence>
<evidence type="ECO:0000313" key="2">
    <source>
        <dbReference type="EMBL" id="PNY10291.1"/>
    </source>
</evidence>
<reference evidence="2 3" key="1">
    <citation type="journal article" date="2014" name="Am. J. Bot.">
        <title>Genome assembly and annotation for red clover (Trifolium pratense; Fabaceae).</title>
        <authorList>
            <person name="Istvanek J."/>
            <person name="Jaros M."/>
            <person name="Krenek A."/>
            <person name="Repkova J."/>
        </authorList>
    </citation>
    <scope>NUCLEOTIDE SEQUENCE [LARGE SCALE GENOMIC DNA]</scope>
    <source>
        <strain evidence="3">cv. Tatra</strain>
        <tissue evidence="2">Young leaves</tissue>
    </source>
</reference>